<keyword evidence="2" id="KW-0472">Membrane</keyword>
<dbReference type="GO" id="GO:0005524">
    <property type="term" value="F:ATP binding"/>
    <property type="evidence" value="ECO:0007669"/>
    <property type="project" value="UniProtKB-UniRule"/>
</dbReference>
<dbReference type="InterPro" id="IPR027483">
    <property type="entry name" value="PInositol-4-P-4/5-kinase_C_sf"/>
</dbReference>
<dbReference type="Pfam" id="PF01504">
    <property type="entry name" value="PIP5K"/>
    <property type="match status" value="2"/>
</dbReference>
<keyword evidence="1" id="KW-0418">Kinase</keyword>
<evidence type="ECO:0000259" key="3">
    <source>
        <dbReference type="PROSITE" id="PS51455"/>
    </source>
</evidence>
<dbReference type="Proteomes" id="UP000187209">
    <property type="component" value="Unassembled WGS sequence"/>
</dbReference>
<dbReference type="InterPro" id="IPR002498">
    <property type="entry name" value="PInositol-4-P-4/5-kinase_core"/>
</dbReference>
<feature type="transmembrane region" description="Helical" evidence="2">
    <location>
        <begin position="6"/>
        <end position="27"/>
    </location>
</feature>
<dbReference type="PANTHER" id="PTHR23086:SF8">
    <property type="entry name" value="PHOSPHATIDYLINOSITOL 5-PHOSPHATE 4-KINASE, ISOFORM A"/>
    <property type="match status" value="1"/>
</dbReference>
<dbReference type="GO" id="GO:0016308">
    <property type="term" value="F:1-phosphatidylinositol-4-phosphate 5-kinase activity"/>
    <property type="evidence" value="ECO:0007669"/>
    <property type="project" value="TreeGrafter"/>
</dbReference>
<evidence type="ECO:0000256" key="1">
    <source>
        <dbReference type="PROSITE-ProRule" id="PRU00781"/>
    </source>
</evidence>
<dbReference type="GO" id="GO:0005886">
    <property type="term" value="C:plasma membrane"/>
    <property type="evidence" value="ECO:0007669"/>
    <property type="project" value="TreeGrafter"/>
</dbReference>
<dbReference type="SMART" id="SM00330">
    <property type="entry name" value="PIPKc"/>
    <property type="match status" value="1"/>
</dbReference>
<feature type="transmembrane region" description="Helical" evidence="2">
    <location>
        <begin position="117"/>
        <end position="136"/>
    </location>
</feature>
<dbReference type="OrthoDB" id="296257at2759"/>
<dbReference type="Gene3D" id="1.20.1070.10">
    <property type="entry name" value="Rhodopsin 7-helix transmembrane proteins"/>
    <property type="match status" value="1"/>
</dbReference>
<feature type="transmembrane region" description="Helical" evidence="2">
    <location>
        <begin position="76"/>
        <end position="96"/>
    </location>
</feature>
<keyword evidence="2" id="KW-0812">Transmembrane</keyword>
<dbReference type="Gene3D" id="3.30.800.10">
    <property type="entry name" value="Phosphatidylinositol Phosphate Kinase II Beta"/>
    <property type="match status" value="1"/>
</dbReference>
<dbReference type="PROSITE" id="PS51455">
    <property type="entry name" value="PIPK"/>
    <property type="match status" value="1"/>
</dbReference>
<name>A0A1R2B724_9CILI</name>
<dbReference type="PANTHER" id="PTHR23086">
    <property type="entry name" value="PHOSPHATIDYLINOSITOL-4-PHOSPHATE 5-KINASE"/>
    <property type="match status" value="1"/>
</dbReference>
<feature type="domain" description="PIPK" evidence="3">
    <location>
        <begin position="298"/>
        <end position="628"/>
    </location>
</feature>
<feature type="transmembrane region" description="Helical" evidence="2">
    <location>
        <begin position="222"/>
        <end position="244"/>
    </location>
</feature>
<feature type="transmembrane region" description="Helical" evidence="2">
    <location>
        <begin position="192"/>
        <end position="210"/>
    </location>
</feature>
<accession>A0A1R2B724</accession>
<keyword evidence="5" id="KW-1185">Reference proteome</keyword>
<keyword evidence="1" id="KW-0808">Transferase</keyword>
<sequence length="629" mass="73080">MDAFDIVSAILTTISLLLSIFSILIHLQFRRLLKPPGELIFIQCIAQFFIDIHWYSSIFIWYYSYRQIGPKSSLCTFIGCIAVFFTSISMNYLLALCIEVTIKLHSRSYDNYAKRKVIYHLASVSFAMFLVIRGIVCDEYGGSTINTCSLIHGTTTSQIRQDSFYVEIGLMTILIIYIMVKIGKIYSRVTFNYFLVIISMSVLVILTNVLKEISESTSDPDLTYKFANILGSATGIATGVARAWNKNLLKMIYWKYFSWCRKKQKKFIHSADQPSEDSFINSNIYYLGDLFDSMTIKSLLQMLSVVSLRFKNPDPLSMNIENEKCFDEYEFDDKLFKQLIEEYQMPRIKESNYYTVYTPDLVLTEYKPKIFAKIRSINGVSDEKIFRSFFIPDNLDNIKSLHTAKGRSNAKVFFTADQEFVVKTITRKERKFFIRVVLKEYSERIEKNNSYLVRILGMYRLSSSGTDYIVMENIVKQHNTAVIFDIKGSTVNRNVEGDFDYTNPPYGLLLKDLNLKASGYKIRLPNDEKNNLIEGLFEDLQLLSKHEIIDYSLLVSFFKPNTEIKSRYTLTNYKQTYAFGIIDYMQSFTVAKASERCLKKIFHRGKQISVESPDFYKERLEEEIKILIP</sequence>
<feature type="transmembrane region" description="Helical" evidence="2">
    <location>
        <begin position="39"/>
        <end position="64"/>
    </location>
</feature>
<dbReference type="EMBL" id="MPUH01000890">
    <property type="protein sequence ID" value="OMJ72567.1"/>
    <property type="molecule type" value="Genomic_DNA"/>
</dbReference>
<evidence type="ECO:0000313" key="4">
    <source>
        <dbReference type="EMBL" id="OMJ72567.1"/>
    </source>
</evidence>
<evidence type="ECO:0000313" key="5">
    <source>
        <dbReference type="Proteomes" id="UP000187209"/>
    </source>
</evidence>
<comment type="caution">
    <text evidence="4">The sequence shown here is derived from an EMBL/GenBank/DDBJ whole genome shotgun (WGS) entry which is preliminary data.</text>
</comment>
<keyword evidence="2" id="KW-1133">Transmembrane helix</keyword>
<dbReference type="GO" id="GO:0046854">
    <property type="term" value="P:phosphatidylinositol phosphate biosynthetic process"/>
    <property type="evidence" value="ECO:0007669"/>
    <property type="project" value="TreeGrafter"/>
</dbReference>
<dbReference type="Gene3D" id="3.30.810.10">
    <property type="entry name" value="2-Layer Sandwich"/>
    <property type="match status" value="1"/>
</dbReference>
<keyword evidence="1" id="KW-0547">Nucleotide-binding</keyword>
<protein>
    <recommendedName>
        <fullName evidence="3">PIPK domain-containing protein</fullName>
    </recommendedName>
</protein>
<feature type="transmembrane region" description="Helical" evidence="2">
    <location>
        <begin position="163"/>
        <end position="180"/>
    </location>
</feature>
<reference evidence="4 5" key="1">
    <citation type="submission" date="2016-11" db="EMBL/GenBank/DDBJ databases">
        <title>The macronuclear genome of Stentor coeruleus: a giant cell with tiny introns.</title>
        <authorList>
            <person name="Slabodnick M."/>
            <person name="Ruby J.G."/>
            <person name="Reiff S.B."/>
            <person name="Swart E.C."/>
            <person name="Gosai S."/>
            <person name="Prabakaran S."/>
            <person name="Witkowska E."/>
            <person name="Larue G.E."/>
            <person name="Fisher S."/>
            <person name="Freeman R.M."/>
            <person name="Gunawardena J."/>
            <person name="Chu W."/>
            <person name="Stover N.A."/>
            <person name="Gregory B.D."/>
            <person name="Nowacki M."/>
            <person name="Derisi J."/>
            <person name="Roy S.W."/>
            <person name="Marshall W.F."/>
            <person name="Sood P."/>
        </authorList>
    </citation>
    <scope>NUCLEOTIDE SEQUENCE [LARGE SCALE GENOMIC DNA]</scope>
    <source>
        <strain evidence="4">WM001</strain>
    </source>
</reference>
<proteinExistence type="predicted"/>
<dbReference type="AlphaFoldDB" id="A0A1R2B724"/>
<dbReference type="InterPro" id="IPR027484">
    <property type="entry name" value="PInositol-4-P-5-kinase_N"/>
</dbReference>
<gene>
    <name evidence="4" type="ORF">SteCoe_28954</name>
</gene>
<dbReference type="CDD" id="cd00139">
    <property type="entry name" value="PIPKc"/>
    <property type="match status" value="1"/>
</dbReference>
<evidence type="ECO:0000256" key="2">
    <source>
        <dbReference type="SAM" id="Phobius"/>
    </source>
</evidence>
<organism evidence="4 5">
    <name type="scientific">Stentor coeruleus</name>
    <dbReference type="NCBI Taxonomy" id="5963"/>
    <lineage>
        <taxon>Eukaryota</taxon>
        <taxon>Sar</taxon>
        <taxon>Alveolata</taxon>
        <taxon>Ciliophora</taxon>
        <taxon>Postciliodesmatophora</taxon>
        <taxon>Heterotrichea</taxon>
        <taxon>Heterotrichida</taxon>
        <taxon>Stentoridae</taxon>
        <taxon>Stentor</taxon>
    </lineage>
</organism>
<dbReference type="InterPro" id="IPR023610">
    <property type="entry name" value="PInositol-4/5-P-5/4-kinase"/>
</dbReference>
<keyword evidence="1" id="KW-0067">ATP-binding</keyword>
<dbReference type="SUPFAM" id="SSF56104">
    <property type="entry name" value="SAICAR synthase-like"/>
    <property type="match status" value="1"/>
</dbReference>